<reference evidence="2 3" key="1">
    <citation type="submission" date="2018-06" db="EMBL/GenBank/DDBJ databases">
        <authorList>
            <consortium name="Pathogen Informatics"/>
            <person name="Doyle S."/>
        </authorList>
    </citation>
    <scope>NUCLEOTIDE SEQUENCE [LARGE SCALE GENOMIC DNA]</scope>
    <source>
        <strain evidence="2 3">NCTC11862</strain>
    </source>
</reference>
<dbReference type="Pfam" id="PF08666">
    <property type="entry name" value="SAF"/>
    <property type="match status" value="1"/>
</dbReference>
<feature type="domain" description="SAF" evidence="1">
    <location>
        <begin position="51"/>
        <end position="113"/>
    </location>
</feature>
<dbReference type="STRING" id="35756.GCA_001044155_02785"/>
<dbReference type="RefSeq" id="WP_018581107.1">
    <property type="nucleotide sequence ID" value="NZ_LDYD01000009.1"/>
</dbReference>
<proteinExistence type="predicted"/>
<dbReference type="OrthoDB" id="4410346at2"/>
<dbReference type="SMART" id="SM00858">
    <property type="entry name" value="SAF"/>
    <property type="match status" value="1"/>
</dbReference>
<keyword evidence="3" id="KW-1185">Reference proteome</keyword>
<gene>
    <name evidence="2" type="ORF">NCTC11862_01785</name>
</gene>
<protein>
    <submittedName>
        <fullName evidence="2">Putative secreted protein</fullName>
    </submittedName>
</protein>
<dbReference type="InterPro" id="IPR013974">
    <property type="entry name" value="SAF"/>
</dbReference>
<dbReference type="Proteomes" id="UP000254467">
    <property type="component" value="Unassembled WGS sequence"/>
</dbReference>
<dbReference type="EMBL" id="UFXQ01000001">
    <property type="protein sequence ID" value="STC69979.1"/>
    <property type="molecule type" value="Genomic_DNA"/>
</dbReference>
<evidence type="ECO:0000313" key="2">
    <source>
        <dbReference type="EMBL" id="STC69979.1"/>
    </source>
</evidence>
<dbReference type="AlphaFoldDB" id="A0A376CPE8"/>
<name>A0A376CPE8_9CORY</name>
<accession>A0A376CPE8</accession>
<evidence type="ECO:0000259" key="1">
    <source>
        <dbReference type="SMART" id="SM00858"/>
    </source>
</evidence>
<organism evidence="2 3">
    <name type="scientific">Corynebacterium pilosum</name>
    <dbReference type="NCBI Taxonomy" id="35756"/>
    <lineage>
        <taxon>Bacteria</taxon>
        <taxon>Bacillati</taxon>
        <taxon>Actinomycetota</taxon>
        <taxon>Actinomycetes</taxon>
        <taxon>Mycobacteriales</taxon>
        <taxon>Corynebacteriaceae</taxon>
        <taxon>Corynebacterium</taxon>
    </lineage>
</organism>
<dbReference type="CDD" id="cd11614">
    <property type="entry name" value="SAF_CpaB_FlgA_like"/>
    <property type="match status" value="1"/>
</dbReference>
<sequence length="224" mass="22931">MDAIFSRFSQTRSALATPGYRRARTLRRLIAAALCGAALISGVSSLRATDPAIVTFSADVPAGTVLADEHLQLTHLPASAVPAQSTSELEDVVGKVAAAHGSPGQPVALNQLLGEELTAAYVGVNTMEGDPVTMTMVPVQLAEPDIIPLLHPGDEVSVISATNDEAQPKVIAAGGRVILAGTAGDSATESVLILMSEPDAHAVASASLNQPLTVVLTGERAGRE</sequence>
<evidence type="ECO:0000313" key="3">
    <source>
        <dbReference type="Proteomes" id="UP000254467"/>
    </source>
</evidence>